<evidence type="ECO:0000313" key="4">
    <source>
        <dbReference type="Proteomes" id="UP001207736"/>
    </source>
</evidence>
<feature type="transmembrane region" description="Helical" evidence="1">
    <location>
        <begin position="49"/>
        <end position="74"/>
    </location>
</feature>
<organism evidence="2 4">
    <name type="scientific">Capnocytophaga catalasegens</name>
    <dbReference type="NCBI Taxonomy" id="1004260"/>
    <lineage>
        <taxon>Bacteria</taxon>
        <taxon>Pseudomonadati</taxon>
        <taxon>Bacteroidota</taxon>
        <taxon>Flavobacteriia</taxon>
        <taxon>Flavobacteriales</taxon>
        <taxon>Flavobacteriaceae</taxon>
        <taxon>Capnocytophaga</taxon>
    </lineage>
</organism>
<feature type="transmembrane region" description="Helical" evidence="1">
    <location>
        <begin position="131"/>
        <end position="154"/>
    </location>
</feature>
<evidence type="ECO:0000313" key="3">
    <source>
        <dbReference type="EMBL" id="GJM52489.1"/>
    </source>
</evidence>
<keyword evidence="1" id="KW-0812">Transmembrane</keyword>
<accession>A0AAV5AWH1</accession>
<feature type="transmembrane region" description="Helical" evidence="1">
    <location>
        <begin position="102"/>
        <end position="125"/>
    </location>
</feature>
<dbReference type="EMBL" id="BQKA01000006">
    <property type="protein sequence ID" value="GJM49338.1"/>
    <property type="molecule type" value="Genomic_DNA"/>
</dbReference>
<feature type="transmembrane region" description="Helical" evidence="1">
    <location>
        <begin position="21"/>
        <end position="43"/>
    </location>
</feature>
<name>A0AAV5AWH1_9FLAO</name>
<dbReference type="EMBL" id="BQKB01000013">
    <property type="protein sequence ID" value="GJM52489.1"/>
    <property type="molecule type" value="Genomic_DNA"/>
</dbReference>
<keyword evidence="1" id="KW-1133">Transmembrane helix</keyword>
<protein>
    <recommendedName>
        <fullName evidence="6">ABC transporter permease</fullName>
    </recommendedName>
</protein>
<evidence type="ECO:0000313" key="2">
    <source>
        <dbReference type="EMBL" id="GJM49338.1"/>
    </source>
</evidence>
<evidence type="ECO:0000256" key="1">
    <source>
        <dbReference type="SAM" id="Phobius"/>
    </source>
</evidence>
<evidence type="ECO:0000313" key="5">
    <source>
        <dbReference type="Proteomes" id="UP001208692"/>
    </source>
</evidence>
<keyword evidence="5" id="KW-1185">Reference proteome</keyword>
<sequence>MFFREFFILISDYYVISKKYRFFDIILPFIISFIFICYSKSYIVFNDTFLGQIMILLSILAGFNTTAISILISASNKNIDKLKEISTKKEIGGKKISLYQELYIYISYSILIAFFVIIFCLFGYLLPIGELFDTCIVLCLGLFIVYLVLHIMFLNIRNISFLYFSFF</sequence>
<dbReference type="Proteomes" id="UP001207736">
    <property type="component" value="Unassembled WGS sequence"/>
</dbReference>
<keyword evidence="1" id="KW-0472">Membrane</keyword>
<gene>
    <name evidence="2" type="ORF">RCZ15_03130</name>
    <name evidence="3" type="ORF">RCZ16_08060</name>
</gene>
<proteinExistence type="predicted"/>
<evidence type="ECO:0008006" key="6">
    <source>
        <dbReference type="Google" id="ProtNLM"/>
    </source>
</evidence>
<dbReference type="Proteomes" id="UP001208692">
    <property type="component" value="Unassembled WGS sequence"/>
</dbReference>
<reference evidence="2 5" key="1">
    <citation type="submission" date="2021-11" db="EMBL/GenBank/DDBJ databases">
        <title>Draft genome sequence of Capnocytophaga sp. strain KC07075 isolated from cat oral cavity.</title>
        <authorList>
            <person name="Suzuki M."/>
            <person name="Imaoka K."/>
            <person name="Kimura M."/>
            <person name="Morikawa S."/>
            <person name="Maeda K."/>
        </authorList>
    </citation>
    <scope>NUCLEOTIDE SEQUENCE</scope>
    <source>
        <strain evidence="2">KC07075</strain>
        <strain evidence="3 5">KC07079</strain>
    </source>
</reference>
<comment type="caution">
    <text evidence="2">The sequence shown here is derived from an EMBL/GenBank/DDBJ whole genome shotgun (WGS) entry which is preliminary data.</text>
</comment>
<dbReference type="AlphaFoldDB" id="A0AAV5AWH1"/>